<evidence type="ECO:0000313" key="8">
    <source>
        <dbReference type="Proteomes" id="UP000054636"/>
    </source>
</evidence>
<evidence type="ECO:0000313" key="7">
    <source>
        <dbReference type="EMBL" id="KUF84716.1"/>
    </source>
</evidence>
<dbReference type="InterPro" id="IPR004183">
    <property type="entry name" value="Xdiol_dOase_suB"/>
</dbReference>
<proteinExistence type="inferred from homology"/>
<dbReference type="CDD" id="cd07363">
    <property type="entry name" value="45_DOPA_Dioxygenase"/>
    <property type="match status" value="1"/>
</dbReference>
<dbReference type="InterPro" id="IPR014436">
    <property type="entry name" value="Extradiol_dOase_DODA"/>
</dbReference>
<dbReference type="SUPFAM" id="SSF53213">
    <property type="entry name" value="LigB-like"/>
    <property type="match status" value="1"/>
</dbReference>
<evidence type="ECO:0000256" key="3">
    <source>
        <dbReference type="ARBA" id="ARBA00022723"/>
    </source>
</evidence>
<organism evidence="7 8">
    <name type="scientific">Phytophthora nicotianae</name>
    <name type="common">Potato buckeye rot agent</name>
    <name type="synonym">Phytophthora parasitica</name>
    <dbReference type="NCBI Taxonomy" id="4792"/>
    <lineage>
        <taxon>Eukaryota</taxon>
        <taxon>Sar</taxon>
        <taxon>Stramenopiles</taxon>
        <taxon>Oomycota</taxon>
        <taxon>Peronosporomycetes</taxon>
        <taxon>Peronosporales</taxon>
        <taxon>Peronosporaceae</taxon>
        <taxon>Phytophthora</taxon>
    </lineage>
</organism>
<dbReference type="PIRSF" id="PIRSF006157">
    <property type="entry name" value="Doxgns_DODA"/>
    <property type="match status" value="1"/>
</dbReference>
<evidence type="ECO:0000256" key="2">
    <source>
        <dbReference type="ARBA" id="ARBA00007581"/>
    </source>
</evidence>
<evidence type="ECO:0000256" key="1">
    <source>
        <dbReference type="ARBA" id="ARBA00001947"/>
    </source>
</evidence>
<keyword evidence="4" id="KW-0862">Zinc</keyword>
<accession>A0A0W8CL04</accession>
<keyword evidence="3" id="KW-0479">Metal-binding</keyword>
<comment type="similarity">
    <text evidence="2">Belongs to the DODA-type extradiol aromatic ring-opening dioxygenase family.</text>
</comment>
<dbReference type="PANTHER" id="PTHR30096:SF0">
    <property type="entry name" value="4,5-DOPA DIOXYGENASE EXTRADIOL-LIKE PROTEIN"/>
    <property type="match status" value="1"/>
</dbReference>
<reference evidence="7 8" key="1">
    <citation type="submission" date="2015-11" db="EMBL/GenBank/DDBJ databases">
        <title>Genomes and virulence difference between two physiological races of Phytophthora nicotianae.</title>
        <authorList>
            <person name="Liu H."/>
            <person name="Ma X."/>
            <person name="Yu H."/>
            <person name="Fang D."/>
            <person name="Li Y."/>
            <person name="Wang X."/>
            <person name="Wang W."/>
            <person name="Dong Y."/>
            <person name="Xiao B."/>
        </authorList>
    </citation>
    <scope>NUCLEOTIDE SEQUENCE [LARGE SCALE GENOMIC DNA]</scope>
    <source>
        <strain evidence="8">race 1</strain>
    </source>
</reference>
<dbReference type="GO" id="GO:0008270">
    <property type="term" value="F:zinc ion binding"/>
    <property type="evidence" value="ECO:0007669"/>
    <property type="project" value="InterPro"/>
</dbReference>
<evidence type="ECO:0000256" key="5">
    <source>
        <dbReference type="ARBA" id="ARBA00023002"/>
    </source>
</evidence>
<dbReference type="Pfam" id="PF02900">
    <property type="entry name" value="LigB"/>
    <property type="match status" value="1"/>
</dbReference>
<dbReference type="Gene3D" id="3.40.830.10">
    <property type="entry name" value="LigB-like"/>
    <property type="match status" value="1"/>
</dbReference>
<dbReference type="AlphaFoldDB" id="A0A0W8CL04"/>
<dbReference type="PANTHER" id="PTHR30096">
    <property type="entry name" value="4,5-DOPA DIOXYGENASE EXTRADIOL-LIKE PROTEIN"/>
    <property type="match status" value="1"/>
</dbReference>
<evidence type="ECO:0000256" key="4">
    <source>
        <dbReference type="ARBA" id="ARBA00022833"/>
    </source>
</evidence>
<keyword evidence="5" id="KW-0560">Oxidoreductase</keyword>
<gene>
    <name evidence="7" type="ORF">AM588_10000739</name>
</gene>
<dbReference type="GO" id="GO:0008198">
    <property type="term" value="F:ferrous iron binding"/>
    <property type="evidence" value="ECO:0007669"/>
    <property type="project" value="InterPro"/>
</dbReference>
<dbReference type="GO" id="GO:0016702">
    <property type="term" value="F:oxidoreductase activity, acting on single donors with incorporation of molecular oxygen, incorporation of two atoms of oxygen"/>
    <property type="evidence" value="ECO:0007669"/>
    <property type="project" value="UniProtKB-ARBA"/>
</dbReference>
<feature type="domain" description="Extradiol ring-cleavage dioxygenase class III enzyme subunit B" evidence="6">
    <location>
        <begin position="51"/>
        <end position="260"/>
    </location>
</feature>
<comment type="caution">
    <text evidence="7">The sequence shown here is derived from an EMBL/GenBank/DDBJ whole genome shotgun (WGS) entry which is preliminary data.</text>
</comment>
<dbReference type="EMBL" id="LNFP01001912">
    <property type="protein sequence ID" value="KUF84716.1"/>
    <property type="molecule type" value="Genomic_DNA"/>
</dbReference>
<protein>
    <submittedName>
        <fullName evidence="7">Cinnamyl alcohol dehydrogenase</fullName>
    </submittedName>
</protein>
<dbReference type="Proteomes" id="UP000054636">
    <property type="component" value="Unassembled WGS sequence"/>
</dbReference>
<comment type="cofactor">
    <cofactor evidence="1">
        <name>Zn(2+)</name>
        <dbReference type="ChEBI" id="CHEBI:29105"/>
    </cofactor>
</comment>
<sequence>MPAFRHPVAAISHGPGPLWLISSGFDEMVRDTVTAPEVLRSLFGKLYPKDENLPKRILLVSAHFESSSSGFEISNAANPEMIYDYYGFSEEAYEVKYPAKGDPAFAQRVKEQLEKDHIKVKLVNQGCDHGVFVPMKLIRPQADIPIVSMSINSNLSNQAHFDLGKALASYCDEDTLILCSGQSTHHFRSTHRRNPTLIEGAKAFQNWLDSTLASDSKLTMEERSEQITNWHNAPGAKFAHSSPDHFLPFVVAAGAGMEEKEPGAKTFFGGWAFDQLSFANYAWGTQE</sequence>
<name>A0A0W8CL04_PHYNI</name>
<evidence type="ECO:0000259" key="6">
    <source>
        <dbReference type="Pfam" id="PF02900"/>
    </source>
</evidence>